<evidence type="ECO:0000313" key="1">
    <source>
        <dbReference type="EMBL" id="MBO8486326.1"/>
    </source>
</evidence>
<reference evidence="1" key="1">
    <citation type="submission" date="2020-10" db="EMBL/GenBank/DDBJ databases">
        <authorList>
            <person name="Gilroy R."/>
        </authorList>
    </citation>
    <scope>NUCLEOTIDE SEQUENCE</scope>
    <source>
        <strain evidence="1">B2-16538</strain>
    </source>
</reference>
<gene>
    <name evidence="1" type="ORF">IAB78_07880</name>
</gene>
<evidence type="ECO:0000313" key="2">
    <source>
        <dbReference type="Proteomes" id="UP000823750"/>
    </source>
</evidence>
<comment type="caution">
    <text evidence="1">The sequence shown here is derived from an EMBL/GenBank/DDBJ whole genome shotgun (WGS) entry which is preliminary data.</text>
</comment>
<evidence type="ECO:0008006" key="3">
    <source>
        <dbReference type="Google" id="ProtNLM"/>
    </source>
</evidence>
<dbReference type="Proteomes" id="UP000823750">
    <property type="component" value="Unassembled WGS sequence"/>
</dbReference>
<name>A0A9D9J6B1_9BACT</name>
<proteinExistence type="predicted"/>
<dbReference type="EMBL" id="JADILX010000120">
    <property type="protein sequence ID" value="MBO8486326.1"/>
    <property type="molecule type" value="Genomic_DNA"/>
</dbReference>
<protein>
    <recommendedName>
        <fullName evidence="3">Lipoprotein</fullName>
    </recommendedName>
</protein>
<reference evidence="1" key="2">
    <citation type="journal article" date="2021" name="PeerJ">
        <title>Extensive microbial diversity within the chicken gut microbiome revealed by metagenomics and culture.</title>
        <authorList>
            <person name="Gilroy R."/>
            <person name="Ravi A."/>
            <person name="Getino M."/>
            <person name="Pursley I."/>
            <person name="Horton D.L."/>
            <person name="Alikhan N.F."/>
            <person name="Baker D."/>
            <person name="Gharbi K."/>
            <person name="Hall N."/>
            <person name="Watson M."/>
            <person name="Adriaenssens E.M."/>
            <person name="Foster-Nyarko E."/>
            <person name="Jarju S."/>
            <person name="Secka A."/>
            <person name="Antonio M."/>
            <person name="Oren A."/>
            <person name="Chaudhuri R.R."/>
            <person name="La Ragione R."/>
            <person name="Hildebrand F."/>
            <person name="Pallen M.J."/>
        </authorList>
    </citation>
    <scope>NUCLEOTIDE SEQUENCE</scope>
    <source>
        <strain evidence="1">B2-16538</strain>
    </source>
</reference>
<sequence>MKRFLELLVLMTMVLSCSKEGSAGSGSGAVMPDDDYSLSHGMIVLGEKLENPYTTDNVQRAYTSIYPTRSRTDIETTDLYVRFLPEDSDDLELLLRKGVDLVDHPVDYEIVTDGDYYHDPEIAEDKITWQYAVVPKDFVFPDVKYEVLDECFIADGDVTTRSGETIDWDALEAESFRLTGNEDMLVPEMKGKKVYPSGRITIVDEDVNGGKPFGVAGVRVRCNVFVKFASTYTDRDGYYKIPKKYSSKVRYRLVFKNSKGFAIGFNLIIVQASTSSLGRRSPEGYSTTVTRKSESKLFKRCVVNNAAYDYITRCSAEDMNLTPPPSDLRIWLFPGLSASSAVMIHHGAVVDNSIISNFLGIFSSIIKFFAPDITIGTNGLSSYRELYSTVCHELAHASHFAKAGKKYWDKYIKFILTSFITSGGTTYGSGSEPDAGYCEVGEMWAYYLESMMYKERYGGAVPSFGTSYWFRPQIFRYLDERGISRSDILNVLTSDVTDRNVLENRLLSKYPEKATVIGQAFNRYN</sequence>
<organism evidence="1 2">
    <name type="scientific">Candidatus Cryptobacteroides excrementavium</name>
    <dbReference type="NCBI Taxonomy" id="2840759"/>
    <lineage>
        <taxon>Bacteria</taxon>
        <taxon>Pseudomonadati</taxon>
        <taxon>Bacteroidota</taxon>
        <taxon>Bacteroidia</taxon>
        <taxon>Bacteroidales</taxon>
        <taxon>Candidatus Cryptobacteroides</taxon>
    </lineage>
</organism>
<accession>A0A9D9J6B1</accession>
<dbReference type="PROSITE" id="PS51257">
    <property type="entry name" value="PROKAR_LIPOPROTEIN"/>
    <property type="match status" value="1"/>
</dbReference>
<dbReference type="AlphaFoldDB" id="A0A9D9J6B1"/>